<comment type="caution">
    <text evidence="2">The sequence shown here is derived from an EMBL/GenBank/DDBJ whole genome shotgun (WGS) entry which is preliminary data.</text>
</comment>
<name>A0A6L3ZI84_9FLAO</name>
<proteinExistence type="predicted"/>
<evidence type="ECO:0000313" key="3">
    <source>
        <dbReference type="Proteomes" id="UP000484164"/>
    </source>
</evidence>
<evidence type="ECO:0000313" key="2">
    <source>
        <dbReference type="EMBL" id="KAB2817547.1"/>
    </source>
</evidence>
<feature type="transmembrane region" description="Helical" evidence="1">
    <location>
        <begin position="94"/>
        <end position="118"/>
    </location>
</feature>
<keyword evidence="1" id="KW-0812">Transmembrane</keyword>
<keyword evidence="1" id="KW-0472">Membrane</keyword>
<feature type="transmembrane region" description="Helical" evidence="1">
    <location>
        <begin position="7"/>
        <end position="34"/>
    </location>
</feature>
<keyword evidence="3" id="KW-1185">Reference proteome</keyword>
<gene>
    <name evidence="2" type="ORF">F8C82_03875</name>
</gene>
<evidence type="ECO:0000256" key="1">
    <source>
        <dbReference type="SAM" id="Phobius"/>
    </source>
</evidence>
<reference evidence="2 3" key="1">
    <citation type="submission" date="2019-10" db="EMBL/GenBank/DDBJ databases">
        <title>Genome sequence of Phaeocystidibacter marisrubri JCM30614 (type strain).</title>
        <authorList>
            <person name="Bowman J.P."/>
        </authorList>
    </citation>
    <scope>NUCLEOTIDE SEQUENCE [LARGE SCALE GENOMIC DNA]</scope>
    <source>
        <strain evidence="2 3">JCM 30614</strain>
    </source>
</reference>
<keyword evidence="1" id="KW-1133">Transmembrane helix</keyword>
<dbReference type="AlphaFoldDB" id="A0A6L3ZI84"/>
<feature type="transmembrane region" description="Helical" evidence="1">
    <location>
        <begin position="138"/>
        <end position="160"/>
    </location>
</feature>
<protein>
    <submittedName>
        <fullName evidence="2">Uncharacterized protein</fullName>
    </submittedName>
</protein>
<dbReference type="OrthoDB" id="1453725at2"/>
<dbReference type="EMBL" id="WBVQ01000001">
    <property type="protein sequence ID" value="KAB2817547.1"/>
    <property type="molecule type" value="Genomic_DNA"/>
</dbReference>
<feature type="transmembrane region" description="Helical" evidence="1">
    <location>
        <begin position="40"/>
        <end position="64"/>
    </location>
</feature>
<dbReference type="RefSeq" id="WP_151692169.1">
    <property type="nucleotide sequence ID" value="NZ_BMGX01000002.1"/>
</dbReference>
<accession>A0A6L3ZI84</accession>
<dbReference type="Proteomes" id="UP000484164">
    <property type="component" value="Unassembled WGS sequence"/>
</dbReference>
<sequence length="176" mass="19402">MNFRDFFALVFKLVGLYQLTGLVTMLMGIPSILVGSGFGLMGYGSMALIIIIAVQVLVIYLFLFKAHQIVGFLKLDKGFDAKEINLGSLDARSLLRASIIILATYFIVNGLIGSLTQFGNYVNLDPSLVSPETKRTTLLQTLLSSYSTYNIIVGVALWYLHEKLVNILSPDVSEEN</sequence>
<organism evidence="2 3">
    <name type="scientific">Phaeocystidibacter marisrubri</name>
    <dbReference type="NCBI Taxonomy" id="1577780"/>
    <lineage>
        <taxon>Bacteria</taxon>
        <taxon>Pseudomonadati</taxon>
        <taxon>Bacteroidota</taxon>
        <taxon>Flavobacteriia</taxon>
        <taxon>Flavobacteriales</taxon>
        <taxon>Phaeocystidibacteraceae</taxon>
        <taxon>Phaeocystidibacter</taxon>
    </lineage>
</organism>